<dbReference type="EMBL" id="CAJPDQ010000012">
    <property type="protein sequence ID" value="CAF9917878.1"/>
    <property type="molecule type" value="Genomic_DNA"/>
</dbReference>
<dbReference type="Pfam" id="PF13369">
    <property type="entry name" value="Transglut_core2"/>
    <property type="match status" value="1"/>
</dbReference>
<evidence type="ECO:0000259" key="1">
    <source>
        <dbReference type="SMART" id="SM00992"/>
    </source>
</evidence>
<dbReference type="Proteomes" id="UP000664169">
    <property type="component" value="Unassembled WGS sequence"/>
</dbReference>
<dbReference type="GO" id="GO:0003677">
    <property type="term" value="F:DNA binding"/>
    <property type="evidence" value="ECO:0007669"/>
    <property type="project" value="InterPro"/>
</dbReference>
<dbReference type="Gene3D" id="2.30.30.390">
    <property type="entry name" value="Hemimethylated DNA-binding domain"/>
    <property type="match status" value="1"/>
</dbReference>
<organism evidence="2 3">
    <name type="scientific">Gomphillus americanus</name>
    <dbReference type="NCBI Taxonomy" id="1940652"/>
    <lineage>
        <taxon>Eukaryota</taxon>
        <taxon>Fungi</taxon>
        <taxon>Dikarya</taxon>
        <taxon>Ascomycota</taxon>
        <taxon>Pezizomycotina</taxon>
        <taxon>Lecanoromycetes</taxon>
        <taxon>OSLEUM clade</taxon>
        <taxon>Ostropomycetidae</taxon>
        <taxon>Ostropales</taxon>
        <taxon>Graphidaceae</taxon>
        <taxon>Gomphilloideae</taxon>
        <taxon>Gomphillus</taxon>
    </lineage>
</organism>
<comment type="caution">
    <text evidence="2">The sequence shown here is derived from an EMBL/GenBank/DDBJ whole genome shotgun (WGS) entry which is preliminary data.</text>
</comment>
<dbReference type="AlphaFoldDB" id="A0A8H3F9B5"/>
<protein>
    <recommendedName>
        <fullName evidence="1">Hemimethylated DNA-binding domain-containing protein</fullName>
    </recommendedName>
</protein>
<dbReference type="InterPro" id="IPR011722">
    <property type="entry name" value="Hemimethylated_DNA-bd_dom"/>
</dbReference>
<dbReference type="InterPro" id="IPR036623">
    <property type="entry name" value="Hemimethylated_DNA-bd_sf"/>
</dbReference>
<feature type="domain" description="Hemimethylated DNA-binding" evidence="1">
    <location>
        <begin position="338"/>
        <end position="438"/>
    </location>
</feature>
<keyword evidence="3" id="KW-1185">Reference proteome</keyword>
<dbReference type="Pfam" id="PF08755">
    <property type="entry name" value="YccV-like"/>
    <property type="match status" value="1"/>
</dbReference>
<dbReference type="SMART" id="SM00992">
    <property type="entry name" value="YccV-like"/>
    <property type="match status" value="1"/>
</dbReference>
<dbReference type="PANTHER" id="PTHR31350">
    <property type="entry name" value="SI:DKEY-261L7.2"/>
    <property type="match status" value="1"/>
</dbReference>
<sequence>MAIKEWFRIRHGKEQSLERALGAFDMFILDDRRGDFDEIRLRLDAIAKSIMDEEPDFNTKSIRQKALTIAAYLTRHGLVGIRGNPEHTYHNIHNNFIGFALYDSEHSSLPPQSAAIYCAIARRLGLQASPCAMPFHVFVMVRVSEEVDLDGGTLSSSSDDSYMYLDPFNTDQETDVSVMASLLRSVGAPQEHYSSYFLQASVGDLTLRTSKNIITSIEGSWRDDGWIREGRANNITFLTDPRGAFYGALWSALLLSIPRQEDGGHLNTTINRRAYLAPFIEYFENHFTVDAALIEKFLIPTFEHIPESTALRESIHVMRSVDIRPKVVKARTEHVSKRVRYKVGQVFRHRRYGYMAVITGWDIECSADEQWMQRMGVRDLQRGQHQSFYHVLVEDKTIRYVAEENIEIMMPVEPEPLMPLAGRHFKRWDYHSRRFISNIKDEYPDD</sequence>
<dbReference type="NCBIfam" id="TIGR02097">
    <property type="entry name" value="yccV"/>
    <property type="match status" value="1"/>
</dbReference>
<name>A0A8H3F9B5_9LECA</name>
<dbReference type="SUPFAM" id="SSF141255">
    <property type="entry name" value="YccV-like"/>
    <property type="match status" value="1"/>
</dbReference>
<dbReference type="InterPro" id="IPR032698">
    <property type="entry name" value="SirB1_N"/>
</dbReference>
<proteinExistence type="predicted"/>
<dbReference type="PANTHER" id="PTHR31350:SF27">
    <property type="entry name" value="HEMIMETHYLATED DNA-BINDING DOMAIN-CONTAINING PROTEIN"/>
    <property type="match status" value="1"/>
</dbReference>
<reference evidence="2" key="1">
    <citation type="submission" date="2021-03" db="EMBL/GenBank/DDBJ databases">
        <authorList>
            <person name="Tagirdzhanova G."/>
        </authorList>
    </citation>
    <scope>NUCLEOTIDE SEQUENCE</scope>
</reference>
<gene>
    <name evidence="2" type="ORF">GOMPHAMPRED_001401</name>
</gene>
<dbReference type="OrthoDB" id="28868at2759"/>
<evidence type="ECO:0000313" key="3">
    <source>
        <dbReference type="Proteomes" id="UP000664169"/>
    </source>
</evidence>
<evidence type="ECO:0000313" key="2">
    <source>
        <dbReference type="EMBL" id="CAF9917878.1"/>
    </source>
</evidence>
<accession>A0A8H3F9B5</accession>